<evidence type="ECO:0000313" key="10">
    <source>
        <dbReference type="EMBL" id="JAS32058.1"/>
    </source>
</evidence>
<dbReference type="FunFam" id="3.30.160.60:FF:000100">
    <property type="entry name" value="Zinc finger 45-like"/>
    <property type="match status" value="1"/>
</dbReference>
<keyword evidence="3" id="KW-0677">Repeat</keyword>
<dbReference type="PROSITE" id="PS50157">
    <property type="entry name" value="ZINC_FINGER_C2H2_2"/>
    <property type="match status" value="5"/>
</dbReference>
<sequence length="453" mass="52226">MNFINEHNYCKDFGSPHPISMFCSNDIDSSNVDEISTAVESLQNVFSQDDLDPFVLNFDNFDIKVEEVTSVDECVHNPIPNKNEESENFFQEFEGNEIVIKAEDEISPIKSFQDVLCNENGDSEQYVQIYEGNEVIVEDEEVTSAVESLQNGIFHKSINSENYEPKITKGKKFLKIESFRKPSSPIKLRSPQKFLCDICGSVLGRRNSLTKHLRIVHDNGRKLNRVTRQRVNVIPISELKDVYQLPEVNNISLSVNPDLQIITIDSPITSENVVTTPDISYSQPLLIEVIPDIMSNNVITLHKGESEKKFSCDECGKGFANKYVLNTHKYFHKNIRPFKCDYCPKSFKTKGQARTHQIRHRTREKNEFVKRENESTTQLNKVRCDFCGELFVNKYVLETHKKYHSGVRPYNCRYCSKSFKTKSHVKVHEIRHSQNGLVAKSMLVKYMQNESNE</sequence>
<keyword evidence="2" id="KW-0479">Metal-binding</keyword>
<dbReference type="SMART" id="SM00355">
    <property type="entry name" value="ZnF_C2H2"/>
    <property type="match status" value="5"/>
</dbReference>
<comment type="subcellular location">
    <subcellularLocation>
        <location evidence="1">Nucleus</location>
    </subcellularLocation>
</comment>
<dbReference type="GO" id="GO:0005634">
    <property type="term" value="C:nucleus"/>
    <property type="evidence" value="ECO:0007669"/>
    <property type="project" value="UniProtKB-SubCell"/>
</dbReference>
<evidence type="ECO:0000256" key="5">
    <source>
        <dbReference type="ARBA" id="ARBA00022833"/>
    </source>
</evidence>
<reference evidence="10" key="1">
    <citation type="submission" date="2015-12" db="EMBL/GenBank/DDBJ databases">
        <title>De novo transcriptome assembly of four potential Pierce s Disease insect vectors from Arizona vineyards.</title>
        <authorList>
            <person name="Tassone E.E."/>
        </authorList>
    </citation>
    <scope>NUCLEOTIDE SEQUENCE</scope>
</reference>
<dbReference type="InterPro" id="IPR013087">
    <property type="entry name" value="Znf_C2H2_type"/>
</dbReference>
<evidence type="ECO:0000256" key="3">
    <source>
        <dbReference type="ARBA" id="ARBA00022737"/>
    </source>
</evidence>
<evidence type="ECO:0000256" key="6">
    <source>
        <dbReference type="ARBA" id="ARBA00023242"/>
    </source>
</evidence>
<proteinExistence type="predicted"/>
<dbReference type="EMBL" id="GEDC01005240">
    <property type="protein sequence ID" value="JAS32058.1"/>
    <property type="molecule type" value="Transcribed_RNA"/>
</dbReference>
<dbReference type="GO" id="GO:0008270">
    <property type="term" value="F:zinc ion binding"/>
    <property type="evidence" value="ECO:0007669"/>
    <property type="project" value="UniProtKB-KW"/>
</dbReference>
<evidence type="ECO:0000256" key="1">
    <source>
        <dbReference type="ARBA" id="ARBA00004123"/>
    </source>
</evidence>
<name>A0A1B6E297_9HEMI</name>
<dbReference type="PROSITE" id="PS00028">
    <property type="entry name" value="ZINC_FINGER_C2H2_1"/>
    <property type="match status" value="5"/>
</dbReference>
<organism evidence="10">
    <name type="scientific">Clastoptera arizonana</name>
    <name type="common">Arizona spittle bug</name>
    <dbReference type="NCBI Taxonomy" id="38151"/>
    <lineage>
        <taxon>Eukaryota</taxon>
        <taxon>Metazoa</taxon>
        <taxon>Ecdysozoa</taxon>
        <taxon>Arthropoda</taxon>
        <taxon>Hexapoda</taxon>
        <taxon>Insecta</taxon>
        <taxon>Pterygota</taxon>
        <taxon>Neoptera</taxon>
        <taxon>Paraneoptera</taxon>
        <taxon>Hemiptera</taxon>
        <taxon>Auchenorrhyncha</taxon>
        <taxon>Cercopoidea</taxon>
        <taxon>Clastopteridae</taxon>
        <taxon>Clastoptera</taxon>
    </lineage>
</organism>
<dbReference type="EMBL" id="GEDC01013183">
    <property type="protein sequence ID" value="JAS24115.1"/>
    <property type="molecule type" value="Transcribed_RNA"/>
</dbReference>
<keyword evidence="5" id="KW-0862">Zinc</keyword>
<accession>A0A1B6E297</accession>
<evidence type="ECO:0000259" key="8">
    <source>
        <dbReference type="PROSITE" id="PS50157"/>
    </source>
</evidence>
<evidence type="ECO:0000256" key="2">
    <source>
        <dbReference type="ARBA" id="ARBA00022723"/>
    </source>
</evidence>
<dbReference type="Pfam" id="PF13912">
    <property type="entry name" value="zf-C2H2_6"/>
    <property type="match status" value="2"/>
</dbReference>
<evidence type="ECO:0000256" key="7">
    <source>
        <dbReference type="PROSITE-ProRule" id="PRU00042"/>
    </source>
</evidence>
<dbReference type="AlphaFoldDB" id="A0A1B6E297"/>
<dbReference type="Pfam" id="PF00096">
    <property type="entry name" value="zf-C2H2"/>
    <property type="match status" value="2"/>
</dbReference>
<keyword evidence="6" id="KW-0539">Nucleus</keyword>
<gene>
    <name evidence="9" type="ORF">g.35651</name>
    <name evidence="10" type="ORF">g.35653</name>
</gene>
<dbReference type="InterPro" id="IPR036236">
    <property type="entry name" value="Znf_C2H2_sf"/>
</dbReference>
<feature type="domain" description="C2H2-type" evidence="8">
    <location>
        <begin position="338"/>
        <end position="365"/>
    </location>
</feature>
<feature type="domain" description="C2H2-type" evidence="8">
    <location>
        <begin position="194"/>
        <end position="222"/>
    </location>
</feature>
<feature type="domain" description="C2H2-type" evidence="8">
    <location>
        <begin position="310"/>
        <end position="337"/>
    </location>
</feature>
<feature type="domain" description="C2H2-type" evidence="8">
    <location>
        <begin position="410"/>
        <end position="433"/>
    </location>
</feature>
<keyword evidence="4 7" id="KW-0863">Zinc-finger</keyword>
<dbReference type="SUPFAM" id="SSF57667">
    <property type="entry name" value="beta-beta-alpha zinc fingers"/>
    <property type="match status" value="2"/>
</dbReference>
<evidence type="ECO:0000256" key="4">
    <source>
        <dbReference type="ARBA" id="ARBA00022771"/>
    </source>
</evidence>
<feature type="domain" description="C2H2-type" evidence="8">
    <location>
        <begin position="382"/>
        <end position="409"/>
    </location>
</feature>
<dbReference type="Gene3D" id="3.30.160.60">
    <property type="entry name" value="Classic Zinc Finger"/>
    <property type="match status" value="4"/>
</dbReference>
<dbReference type="PANTHER" id="PTHR24406">
    <property type="entry name" value="TRANSCRIPTIONAL REPRESSOR CTCFL-RELATED"/>
    <property type="match status" value="1"/>
</dbReference>
<dbReference type="FunFam" id="3.30.160.60:FF:000145">
    <property type="entry name" value="Zinc finger protein 574"/>
    <property type="match status" value="1"/>
</dbReference>
<dbReference type="InterPro" id="IPR050888">
    <property type="entry name" value="ZnF_C2H2-type_TF"/>
</dbReference>
<evidence type="ECO:0000313" key="9">
    <source>
        <dbReference type="EMBL" id="JAS24115.1"/>
    </source>
</evidence>
<protein>
    <recommendedName>
        <fullName evidence="8">C2H2-type domain-containing protein</fullName>
    </recommendedName>
</protein>